<proteinExistence type="predicted"/>
<keyword evidence="1" id="KW-0472">Membrane</keyword>
<name>A0A6A8G503_9EURY</name>
<dbReference type="EMBL" id="WKJQ01000001">
    <property type="protein sequence ID" value="MRW95658.1"/>
    <property type="molecule type" value="Genomic_DNA"/>
</dbReference>
<sequence>MSADTGRLGGRLSSIDPADAVSIPIVVAPFGYLIGSLFVTHLVGSESAAVWMTTVALTSLAFLVVSMRS</sequence>
<dbReference type="Proteomes" id="UP000443423">
    <property type="component" value="Unassembled WGS sequence"/>
</dbReference>
<evidence type="ECO:0000313" key="2">
    <source>
        <dbReference type="EMBL" id="MRW95658.1"/>
    </source>
</evidence>
<reference evidence="2 3" key="1">
    <citation type="submission" date="2019-11" db="EMBL/GenBank/DDBJ databases">
        <title>Whole genome sequence of Haloferax sp. MBLA0078.</title>
        <authorList>
            <person name="Seo M.-J."/>
            <person name="Cho E.-S."/>
        </authorList>
    </citation>
    <scope>NUCLEOTIDE SEQUENCE [LARGE SCALE GENOMIC DNA]</scope>
    <source>
        <strain evidence="2 3">MBLA0078</strain>
    </source>
</reference>
<feature type="transmembrane region" description="Helical" evidence="1">
    <location>
        <begin position="49"/>
        <end position="67"/>
    </location>
</feature>
<dbReference type="AlphaFoldDB" id="A0A6A8G503"/>
<evidence type="ECO:0000256" key="1">
    <source>
        <dbReference type="SAM" id="Phobius"/>
    </source>
</evidence>
<feature type="transmembrane region" description="Helical" evidence="1">
    <location>
        <begin position="21"/>
        <end position="43"/>
    </location>
</feature>
<comment type="caution">
    <text evidence="2">The sequence shown here is derived from an EMBL/GenBank/DDBJ whole genome shotgun (WGS) entry which is preliminary data.</text>
</comment>
<dbReference type="RefSeq" id="WP_151109349.1">
    <property type="nucleotide sequence ID" value="NZ_WKJQ01000001.1"/>
</dbReference>
<keyword evidence="1" id="KW-0812">Transmembrane</keyword>
<keyword evidence="3" id="KW-1185">Reference proteome</keyword>
<organism evidence="2 3">
    <name type="scientific">Haloferax marinum</name>
    <dbReference type="NCBI Taxonomy" id="2666143"/>
    <lineage>
        <taxon>Archaea</taxon>
        <taxon>Methanobacteriati</taxon>
        <taxon>Methanobacteriota</taxon>
        <taxon>Stenosarchaea group</taxon>
        <taxon>Halobacteria</taxon>
        <taxon>Halobacteriales</taxon>
        <taxon>Haloferacaceae</taxon>
        <taxon>Haloferax</taxon>
    </lineage>
</organism>
<keyword evidence="1" id="KW-1133">Transmembrane helix</keyword>
<protein>
    <submittedName>
        <fullName evidence="2">Uncharacterized protein</fullName>
    </submittedName>
</protein>
<gene>
    <name evidence="2" type="ORF">GJR99_03595</name>
</gene>
<evidence type="ECO:0000313" key="3">
    <source>
        <dbReference type="Proteomes" id="UP000443423"/>
    </source>
</evidence>
<accession>A0A6A8G503</accession>